<sequence>MKKLLKLFFVYLLLLVFGFLIGFGFARLNLPVKNPFALSGFLMMLLWFLPALFLTVFFHELGHLILGLLTGYEFVSFRVLNRLIKKEDDRLVIKKFSLKGTLGQCLLLPTEKSLNHPFWYNFGGVFFNLIIFFSLIPLLFFVKSNLLFLPLLFTIVLNLLFAYINWAKTPGLTNDGNNYRELKKHPTSKASYYQLLRINHLLSNGDDLRNVEFTIAEDSLDLSKNIQVNYAMFLVLYYHLTFQMDKAKTLVDSIETNYPHKQSILGSMWLANKHFQDYYFEVAEKTEDKRLKLIFSDKNTDPGIALFHFYITYLNTGQYPTDLDELFQKNLKNSPNKGVIEPYLAFKSFLIDDVIKKQESIEQSI</sequence>
<evidence type="ECO:0000256" key="1">
    <source>
        <dbReference type="SAM" id="Phobius"/>
    </source>
</evidence>
<proteinExistence type="predicted"/>
<dbReference type="Proteomes" id="UP000032737">
    <property type="component" value="Chromosome"/>
</dbReference>
<accession>U4KTG2</accession>
<evidence type="ECO:0000313" key="3">
    <source>
        <dbReference type="Proteomes" id="UP000032737"/>
    </source>
</evidence>
<keyword evidence="3" id="KW-1185">Reference proteome</keyword>
<organism evidence="2 3">
    <name type="scientific">Acholeplasma brassicae</name>
    <dbReference type="NCBI Taxonomy" id="61635"/>
    <lineage>
        <taxon>Bacteria</taxon>
        <taxon>Bacillati</taxon>
        <taxon>Mycoplasmatota</taxon>
        <taxon>Mollicutes</taxon>
        <taxon>Acholeplasmatales</taxon>
        <taxon>Acholeplasmataceae</taxon>
        <taxon>Acholeplasma</taxon>
    </lineage>
</organism>
<keyword evidence="1" id="KW-0812">Transmembrane</keyword>
<dbReference type="KEGG" id="abra:BN85316130"/>
<keyword evidence="1" id="KW-1133">Transmembrane helix</keyword>
<feature type="transmembrane region" description="Helical" evidence="1">
    <location>
        <begin position="118"/>
        <end position="140"/>
    </location>
</feature>
<feature type="transmembrane region" description="Helical" evidence="1">
    <location>
        <begin position="7"/>
        <end position="30"/>
    </location>
</feature>
<dbReference type="AlphaFoldDB" id="U4KTG2"/>
<dbReference type="EMBL" id="FO681348">
    <property type="protein sequence ID" value="CCV66634.1"/>
    <property type="molecule type" value="Genomic_DNA"/>
</dbReference>
<keyword evidence="1" id="KW-0472">Membrane</keyword>
<evidence type="ECO:0008006" key="4">
    <source>
        <dbReference type="Google" id="ProtNLM"/>
    </source>
</evidence>
<evidence type="ECO:0000313" key="2">
    <source>
        <dbReference type="EMBL" id="CCV66634.1"/>
    </source>
</evidence>
<protein>
    <recommendedName>
        <fullName evidence="4">Peptidase M50 domain-containing protein</fullName>
    </recommendedName>
</protein>
<dbReference type="OrthoDB" id="1069985at2"/>
<reference evidence="2 3" key="1">
    <citation type="journal article" date="2013" name="J. Mol. Microbiol. Biotechnol.">
        <title>Analysis of the Complete Genomes of Acholeplasma brassicae , A. palmae and A. laidlawii and Their Comparison to the Obligate Parasites from ' Candidatus Phytoplasma'.</title>
        <authorList>
            <person name="Kube M."/>
            <person name="Siewert C."/>
            <person name="Migdoll A.M."/>
            <person name="Duduk B."/>
            <person name="Holz S."/>
            <person name="Rabus R."/>
            <person name="Seemuller E."/>
            <person name="Mitrovic J."/>
            <person name="Muller I."/>
            <person name="Buttner C."/>
            <person name="Reinhardt R."/>
        </authorList>
    </citation>
    <scope>NUCLEOTIDE SEQUENCE [LARGE SCALE GENOMIC DNA]</scope>
    <source>
        <strain evidence="3">0502</strain>
    </source>
</reference>
<feature type="transmembrane region" description="Helical" evidence="1">
    <location>
        <begin position="147"/>
        <end position="166"/>
    </location>
</feature>
<feature type="transmembrane region" description="Helical" evidence="1">
    <location>
        <begin position="36"/>
        <end position="57"/>
    </location>
</feature>
<name>U4KTG2_9MOLU</name>
<dbReference type="RefSeq" id="WP_030005486.1">
    <property type="nucleotide sequence ID" value="NC_022549.1"/>
</dbReference>
<dbReference type="HOGENOM" id="CLU_061522_0_0_14"/>
<gene>
    <name evidence="2" type="ORF">BN85316130</name>
</gene>